<dbReference type="Proteomes" id="UP000184268">
    <property type="component" value="Unassembled WGS sequence"/>
</dbReference>
<protein>
    <submittedName>
        <fullName evidence="8">Flagellar biosynthetic protein FliQ</fullName>
    </submittedName>
</protein>
<evidence type="ECO:0000256" key="3">
    <source>
        <dbReference type="ARBA" id="ARBA00022475"/>
    </source>
</evidence>
<dbReference type="PANTHER" id="PTHR34040">
    <property type="entry name" value="FLAGELLAR BIOSYNTHETIC PROTEIN FLIQ"/>
    <property type="match status" value="1"/>
</dbReference>
<dbReference type="GO" id="GO:0005886">
    <property type="term" value="C:plasma membrane"/>
    <property type="evidence" value="ECO:0007669"/>
    <property type="project" value="UniProtKB-SubCell"/>
</dbReference>
<dbReference type="PANTHER" id="PTHR34040:SF8">
    <property type="entry name" value="FLAGELLAR BIOSYNTHETIC PROTEIN FLIQ"/>
    <property type="match status" value="1"/>
</dbReference>
<keyword evidence="3" id="KW-1003">Cell membrane</keyword>
<proteinExistence type="inferred from homology"/>
<sequence>MEPSQITTIFADAIFLVVSAVGVLILPGMAIGLVIAVFQAATSVNEQTLSFLPKLIITLLMVVFAGNWLLIKLGDLFARLFHDIPLLIG</sequence>
<keyword evidence="8" id="KW-0969">Cilium</keyword>
<keyword evidence="5 7" id="KW-1133">Transmembrane helix</keyword>
<feature type="transmembrane region" description="Helical" evidence="7">
    <location>
        <begin position="51"/>
        <end position="71"/>
    </location>
</feature>
<reference evidence="9" key="1">
    <citation type="submission" date="2016-11" db="EMBL/GenBank/DDBJ databases">
        <authorList>
            <person name="Varghese N."/>
            <person name="Submissions S."/>
        </authorList>
    </citation>
    <scope>NUCLEOTIDE SEQUENCE [LARGE SCALE GENOMIC DNA]</scope>
    <source>
        <strain evidence="9">DSM 16917</strain>
    </source>
</reference>
<name>A0A1M5R303_9GAMM</name>
<dbReference type="RefSeq" id="WP_067657831.1">
    <property type="nucleotide sequence ID" value="NZ_FQXG01000002.1"/>
</dbReference>
<dbReference type="AlphaFoldDB" id="A0A1M5R303"/>
<evidence type="ECO:0000256" key="7">
    <source>
        <dbReference type="SAM" id="Phobius"/>
    </source>
</evidence>
<evidence type="ECO:0000256" key="6">
    <source>
        <dbReference type="ARBA" id="ARBA00023136"/>
    </source>
</evidence>
<dbReference type="GO" id="GO:0009306">
    <property type="term" value="P:protein secretion"/>
    <property type="evidence" value="ECO:0007669"/>
    <property type="project" value="InterPro"/>
</dbReference>
<evidence type="ECO:0000256" key="1">
    <source>
        <dbReference type="ARBA" id="ARBA00004651"/>
    </source>
</evidence>
<evidence type="ECO:0000256" key="5">
    <source>
        <dbReference type="ARBA" id="ARBA00022989"/>
    </source>
</evidence>
<keyword evidence="9" id="KW-1185">Reference proteome</keyword>
<keyword evidence="4 7" id="KW-0812">Transmembrane</keyword>
<comment type="subcellular location">
    <subcellularLocation>
        <location evidence="1">Cell membrane</location>
        <topology evidence="1">Multi-pass membrane protein</topology>
    </subcellularLocation>
</comment>
<keyword evidence="8" id="KW-0966">Cell projection</keyword>
<keyword evidence="8" id="KW-0282">Flagellum</keyword>
<dbReference type="OrthoDB" id="9806440at2"/>
<dbReference type="PRINTS" id="PR00952">
    <property type="entry name" value="TYPE3IMQPROT"/>
</dbReference>
<feature type="transmembrane region" description="Helical" evidence="7">
    <location>
        <begin position="12"/>
        <end position="39"/>
    </location>
</feature>
<evidence type="ECO:0000256" key="4">
    <source>
        <dbReference type="ARBA" id="ARBA00022692"/>
    </source>
</evidence>
<gene>
    <name evidence="8" type="ORF">SAMN02745129_1448</name>
</gene>
<accession>A0A1M5R303</accession>
<evidence type="ECO:0000313" key="8">
    <source>
        <dbReference type="EMBL" id="SHH20163.1"/>
    </source>
</evidence>
<dbReference type="InterPro" id="IPR002191">
    <property type="entry name" value="Bac_export_3"/>
</dbReference>
<dbReference type="EMBL" id="FQXG01000002">
    <property type="protein sequence ID" value="SHH20163.1"/>
    <property type="molecule type" value="Genomic_DNA"/>
</dbReference>
<evidence type="ECO:0000313" key="9">
    <source>
        <dbReference type="Proteomes" id="UP000184268"/>
    </source>
</evidence>
<evidence type="ECO:0000256" key="2">
    <source>
        <dbReference type="ARBA" id="ARBA00006156"/>
    </source>
</evidence>
<dbReference type="Pfam" id="PF01313">
    <property type="entry name" value="Bac_export_3"/>
    <property type="match status" value="1"/>
</dbReference>
<organism evidence="8 9">
    <name type="scientific">Ferrimonas marina</name>
    <dbReference type="NCBI Taxonomy" id="299255"/>
    <lineage>
        <taxon>Bacteria</taxon>
        <taxon>Pseudomonadati</taxon>
        <taxon>Pseudomonadota</taxon>
        <taxon>Gammaproteobacteria</taxon>
        <taxon>Alteromonadales</taxon>
        <taxon>Ferrimonadaceae</taxon>
        <taxon>Ferrimonas</taxon>
    </lineage>
</organism>
<dbReference type="PIRSF" id="PIRSF004669">
    <property type="entry name" value="FliQ"/>
    <property type="match status" value="1"/>
</dbReference>
<dbReference type="STRING" id="299255.SAMN02745129_1448"/>
<keyword evidence="6 7" id="KW-0472">Membrane</keyword>
<comment type="similarity">
    <text evidence="2">Belongs to the FliQ/MopD/SpaQ family.</text>
</comment>